<feature type="domain" description="HAMP" evidence="17">
    <location>
        <begin position="118"/>
        <end position="170"/>
    </location>
</feature>
<comment type="subcellular location">
    <subcellularLocation>
        <location evidence="2">Cell membrane</location>
        <topology evidence="2">Multi-pass membrane protein</topology>
    </subcellularLocation>
</comment>
<keyword evidence="5" id="KW-0597">Phosphoprotein</keyword>
<dbReference type="GO" id="GO:0000155">
    <property type="term" value="F:phosphorelay sensor kinase activity"/>
    <property type="evidence" value="ECO:0007669"/>
    <property type="project" value="InterPro"/>
</dbReference>
<dbReference type="InterPro" id="IPR005467">
    <property type="entry name" value="His_kinase_dom"/>
</dbReference>
<evidence type="ECO:0000256" key="1">
    <source>
        <dbReference type="ARBA" id="ARBA00000085"/>
    </source>
</evidence>
<dbReference type="SMART" id="SM00304">
    <property type="entry name" value="HAMP"/>
    <property type="match status" value="1"/>
</dbReference>
<keyword evidence="10" id="KW-0067">ATP-binding</keyword>
<keyword evidence="8" id="KW-0547">Nucleotide-binding</keyword>
<dbReference type="InterPro" id="IPR036097">
    <property type="entry name" value="HisK_dim/P_sf"/>
</dbReference>
<evidence type="ECO:0000256" key="13">
    <source>
        <dbReference type="ARBA" id="ARBA00023136"/>
    </source>
</evidence>
<protein>
    <recommendedName>
        <fullName evidence="3">histidine kinase</fullName>
        <ecNumber evidence="3">2.7.13.3</ecNumber>
    </recommendedName>
</protein>
<evidence type="ECO:0000256" key="11">
    <source>
        <dbReference type="ARBA" id="ARBA00022989"/>
    </source>
</evidence>
<dbReference type="InterPro" id="IPR003661">
    <property type="entry name" value="HisK_dim/P_dom"/>
</dbReference>
<dbReference type="RefSeq" id="WP_281873398.1">
    <property type="nucleotide sequence ID" value="NZ_BSBO01000029.1"/>
</dbReference>
<evidence type="ECO:0000259" key="17">
    <source>
        <dbReference type="PROSITE" id="PS50885"/>
    </source>
</evidence>
<proteinExistence type="predicted"/>
<reference evidence="18 19" key="1">
    <citation type="journal article" date="2023" name="Int. J. Syst. Evol. Microbiol.">
        <title>Sellimonas catena sp. nov., isolated from human faeces.</title>
        <authorList>
            <person name="Hisatomi A."/>
            <person name="Ohkuma M."/>
            <person name="Sakamoto M."/>
        </authorList>
    </citation>
    <scope>NUCLEOTIDE SEQUENCE [LARGE SCALE GENOMIC DNA]</scope>
    <source>
        <strain evidence="18 19">12EGH17</strain>
    </source>
</reference>
<dbReference type="GO" id="GO:0005524">
    <property type="term" value="F:ATP binding"/>
    <property type="evidence" value="ECO:0007669"/>
    <property type="project" value="UniProtKB-KW"/>
</dbReference>
<dbReference type="Gene3D" id="3.30.565.10">
    <property type="entry name" value="Histidine kinase-like ATPase, C-terminal domain"/>
    <property type="match status" value="1"/>
</dbReference>
<keyword evidence="11 15" id="KW-1133">Transmembrane helix</keyword>
<feature type="transmembrane region" description="Helical" evidence="15">
    <location>
        <begin position="25"/>
        <end position="46"/>
    </location>
</feature>
<comment type="caution">
    <text evidence="18">The sequence shown here is derived from an EMBL/GenBank/DDBJ whole genome shotgun (WGS) entry which is preliminary data.</text>
</comment>
<dbReference type="PANTHER" id="PTHR45528">
    <property type="entry name" value="SENSOR HISTIDINE KINASE CPXA"/>
    <property type="match status" value="1"/>
</dbReference>
<dbReference type="SUPFAM" id="SSF158472">
    <property type="entry name" value="HAMP domain-like"/>
    <property type="match status" value="1"/>
</dbReference>
<dbReference type="Pfam" id="PF00512">
    <property type="entry name" value="HisKA"/>
    <property type="match status" value="1"/>
</dbReference>
<dbReference type="InterPro" id="IPR003660">
    <property type="entry name" value="HAMP_dom"/>
</dbReference>
<dbReference type="AlphaFoldDB" id="A0A9W6C5H6"/>
<evidence type="ECO:0000313" key="19">
    <source>
        <dbReference type="Proteomes" id="UP001145145"/>
    </source>
</evidence>
<dbReference type="InterPro" id="IPR003594">
    <property type="entry name" value="HATPase_dom"/>
</dbReference>
<dbReference type="SUPFAM" id="SSF47384">
    <property type="entry name" value="Homodimeric domain of signal transducing histidine kinase"/>
    <property type="match status" value="1"/>
</dbReference>
<keyword evidence="12" id="KW-0902">Two-component regulatory system</keyword>
<evidence type="ECO:0000256" key="14">
    <source>
        <dbReference type="SAM" id="Coils"/>
    </source>
</evidence>
<dbReference type="CDD" id="cd00082">
    <property type="entry name" value="HisKA"/>
    <property type="match status" value="1"/>
</dbReference>
<comment type="catalytic activity">
    <reaction evidence="1">
        <text>ATP + protein L-histidine = ADP + protein N-phospho-L-histidine.</text>
        <dbReference type="EC" id="2.7.13.3"/>
    </reaction>
</comment>
<dbReference type="SMART" id="SM00387">
    <property type="entry name" value="HATPase_c"/>
    <property type="match status" value="1"/>
</dbReference>
<dbReference type="Gene3D" id="1.10.287.130">
    <property type="match status" value="1"/>
</dbReference>
<organism evidence="18 19">
    <name type="scientific">Sellimonas catena</name>
    <dbReference type="NCBI Taxonomy" id="2994035"/>
    <lineage>
        <taxon>Bacteria</taxon>
        <taxon>Bacillati</taxon>
        <taxon>Bacillota</taxon>
        <taxon>Clostridia</taxon>
        <taxon>Lachnospirales</taxon>
        <taxon>Lachnospiraceae</taxon>
        <taxon>Sellimonas</taxon>
    </lineage>
</organism>
<keyword evidence="6" id="KW-0808">Transferase</keyword>
<dbReference type="Pfam" id="PF02518">
    <property type="entry name" value="HATPase_c"/>
    <property type="match status" value="1"/>
</dbReference>
<keyword evidence="7 15" id="KW-0812">Transmembrane</keyword>
<dbReference type="Gene3D" id="6.10.340.10">
    <property type="match status" value="1"/>
</dbReference>
<dbReference type="EMBL" id="BSBO01000029">
    <property type="protein sequence ID" value="GLG05451.1"/>
    <property type="molecule type" value="Genomic_DNA"/>
</dbReference>
<dbReference type="PANTHER" id="PTHR45528:SF1">
    <property type="entry name" value="SENSOR HISTIDINE KINASE CPXA"/>
    <property type="match status" value="1"/>
</dbReference>
<keyword evidence="9 18" id="KW-0418">Kinase</keyword>
<dbReference type="InterPro" id="IPR050398">
    <property type="entry name" value="HssS/ArlS-like"/>
</dbReference>
<dbReference type="CDD" id="cd06225">
    <property type="entry name" value="HAMP"/>
    <property type="match status" value="1"/>
</dbReference>
<feature type="coiled-coil region" evidence="14">
    <location>
        <begin position="158"/>
        <end position="185"/>
    </location>
</feature>
<evidence type="ECO:0000313" key="18">
    <source>
        <dbReference type="EMBL" id="GLG05451.1"/>
    </source>
</evidence>
<evidence type="ECO:0000256" key="12">
    <source>
        <dbReference type="ARBA" id="ARBA00023012"/>
    </source>
</evidence>
<keyword evidence="19" id="KW-1185">Reference proteome</keyword>
<keyword evidence="14" id="KW-0175">Coiled coil</keyword>
<evidence type="ECO:0000256" key="9">
    <source>
        <dbReference type="ARBA" id="ARBA00022777"/>
    </source>
</evidence>
<dbReference type="GO" id="GO:0005886">
    <property type="term" value="C:plasma membrane"/>
    <property type="evidence" value="ECO:0007669"/>
    <property type="project" value="UniProtKB-SubCell"/>
</dbReference>
<dbReference type="EC" id="2.7.13.3" evidence="3"/>
<evidence type="ECO:0000256" key="4">
    <source>
        <dbReference type="ARBA" id="ARBA00022475"/>
    </source>
</evidence>
<evidence type="ECO:0000256" key="10">
    <source>
        <dbReference type="ARBA" id="ARBA00022840"/>
    </source>
</evidence>
<evidence type="ECO:0000256" key="8">
    <source>
        <dbReference type="ARBA" id="ARBA00022741"/>
    </source>
</evidence>
<dbReference type="Pfam" id="PF00672">
    <property type="entry name" value="HAMP"/>
    <property type="match status" value="1"/>
</dbReference>
<accession>A0A9W6C5H6</accession>
<dbReference type="Proteomes" id="UP001145145">
    <property type="component" value="Unassembled WGS sequence"/>
</dbReference>
<keyword evidence="4" id="KW-1003">Cell membrane</keyword>
<keyword evidence="13 15" id="KW-0472">Membrane</keyword>
<gene>
    <name evidence="18" type="ORF">Selli1_26250</name>
</gene>
<dbReference type="PROSITE" id="PS50109">
    <property type="entry name" value="HIS_KIN"/>
    <property type="match status" value="1"/>
</dbReference>
<evidence type="ECO:0000256" key="2">
    <source>
        <dbReference type="ARBA" id="ARBA00004651"/>
    </source>
</evidence>
<dbReference type="PROSITE" id="PS50885">
    <property type="entry name" value="HAMP"/>
    <property type="match status" value="1"/>
</dbReference>
<evidence type="ECO:0000256" key="7">
    <source>
        <dbReference type="ARBA" id="ARBA00022692"/>
    </source>
</evidence>
<dbReference type="SMART" id="SM00388">
    <property type="entry name" value="HisKA"/>
    <property type="match status" value="1"/>
</dbReference>
<name>A0A9W6C5H6_9FIRM</name>
<feature type="domain" description="Histidine kinase" evidence="16">
    <location>
        <begin position="185"/>
        <end position="399"/>
    </location>
</feature>
<evidence type="ECO:0000256" key="6">
    <source>
        <dbReference type="ARBA" id="ARBA00022679"/>
    </source>
</evidence>
<dbReference type="InterPro" id="IPR036890">
    <property type="entry name" value="HATPase_C_sf"/>
</dbReference>
<evidence type="ECO:0000259" key="16">
    <source>
        <dbReference type="PROSITE" id="PS50109"/>
    </source>
</evidence>
<evidence type="ECO:0000256" key="5">
    <source>
        <dbReference type="ARBA" id="ARBA00022553"/>
    </source>
</evidence>
<dbReference type="SUPFAM" id="SSF55874">
    <property type="entry name" value="ATPase domain of HSP90 chaperone/DNA topoisomerase II/histidine kinase"/>
    <property type="match status" value="1"/>
</dbReference>
<evidence type="ECO:0000256" key="15">
    <source>
        <dbReference type="SAM" id="Phobius"/>
    </source>
</evidence>
<sequence length="401" mass="45783">MDWIDEKMEQFRSCIRNLPVKKALLSYLCIAAVIAFLMSSATIRICEKWTEILAERQNVNMDRAYTREALFFYYKQSAAGITDREETILILLQEMVRWCPYVYTVLTMLAAGSLFYRKRLQKPFGILEDAVEKVGKKELDFTVAYESEDEMGKLCVSFEEMRQNLEENQKEMWNLVEEQKKLNAAFAHDLRTPLTVIRGYSDFLVRYLPKGTISQEKLKDTLRLLSEQAERLERFSGTMKSLRSVDEIPFAPAGKRKQELEMRIQGMVDALNVAKEVKIVYLHDCSGGELILDEDIVMEVLDNLLSNAIRYAKSQVEIETKVEGAFFYLFVSDDGPGFSVEALENASDLYFSEGLKEEHFGIGLSLSDLLCRKHGGEISFANSAWKSGAVVSASFEIQGKI</sequence>
<evidence type="ECO:0000256" key="3">
    <source>
        <dbReference type="ARBA" id="ARBA00012438"/>
    </source>
</evidence>